<proteinExistence type="predicted"/>
<evidence type="ECO:0000313" key="1">
    <source>
        <dbReference type="EMBL" id="MBD1544851.1"/>
    </source>
</evidence>
<protein>
    <submittedName>
        <fullName evidence="1">Uncharacterized protein</fullName>
    </submittedName>
</protein>
<accession>A0A926S3Z1</accession>
<comment type="caution">
    <text evidence="1">The sequence shown here is derived from an EMBL/GenBank/DDBJ whole genome shotgun (WGS) entry which is preliminary data.</text>
</comment>
<dbReference type="AlphaFoldDB" id="A0A926S3Z1"/>
<dbReference type="Proteomes" id="UP000598467">
    <property type="component" value="Unassembled WGS sequence"/>
</dbReference>
<gene>
    <name evidence="1" type="ORF">HK439_01135</name>
</gene>
<organism evidence="1 2">
    <name type="scientific">Roseibium aggregatum</name>
    <dbReference type="NCBI Taxonomy" id="187304"/>
    <lineage>
        <taxon>Bacteria</taxon>
        <taxon>Pseudomonadati</taxon>
        <taxon>Pseudomonadota</taxon>
        <taxon>Alphaproteobacteria</taxon>
        <taxon>Hyphomicrobiales</taxon>
        <taxon>Stappiaceae</taxon>
        <taxon>Roseibium</taxon>
    </lineage>
</organism>
<evidence type="ECO:0000313" key="2">
    <source>
        <dbReference type="Proteomes" id="UP000598467"/>
    </source>
</evidence>
<dbReference type="EMBL" id="JABFCZ010000001">
    <property type="protein sequence ID" value="MBD1544851.1"/>
    <property type="molecule type" value="Genomic_DNA"/>
</dbReference>
<sequence length="85" mass="9482">MDIVGHCLRFEYLYLGDRALTPHELLLAELKAAEEAGVRTLAEVICTHLFGHSDPSQISDDDVERFVSFLDPIIMAALSGQQPRQ</sequence>
<reference evidence="1" key="1">
    <citation type="submission" date="2020-05" db="EMBL/GenBank/DDBJ databases">
        <title>Identification of trans-AT polyketide cluster in two marine bacteria, producers of a novel glutaramide-containing polyketide sesbanimide D and analogs.</title>
        <authorList>
            <person name="Kacar D."/>
            <person name="Rodriguez P."/>
            <person name="Canedo L."/>
            <person name="Gonzalez E."/>
            <person name="Galan B."/>
            <person name="De La Calle F."/>
            <person name="Garcia J.L."/>
        </authorList>
    </citation>
    <scope>NUCLEOTIDE SEQUENCE</scope>
    <source>
        <strain evidence="1">PHM038</strain>
    </source>
</reference>
<dbReference type="RefSeq" id="WP_190289515.1">
    <property type="nucleotide sequence ID" value="NZ_JABFCZ010000001.1"/>
</dbReference>
<name>A0A926S3Z1_9HYPH</name>